<comment type="cofactor">
    <cofactor evidence="6">
        <name>Mg(2+)</name>
        <dbReference type="ChEBI" id="CHEBI:18420"/>
    </cofactor>
</comment>
<dbReference type="RefSeq" id="WP_345359969.1">
    <property type="nucleotide sequence ID" value="NZ_BAABII010000004.1"/>
</dbReference>
<feature type="binding site" evidence="6">
    <location>
        <position position="93"/>
    </location>
    <ligand>
        <name>Mg(2+)</name>
        <dbReference type="ChEBI" id="CHEBI:18420"/>
    </ligand>
</feature>
<organism evidence="8 9">
    <name type="scientific">Saccharopolyspora cebuensis</name>
    <dbReference type="NCBI Taxonomy" id="418759"/>
    <lineage>
        <taxon>Bacteria</taxon>
        <taxon>Bacillati</taxon>
        <taxon>Actinomycetota</taxon>
        <taxon>Actinomycetes</taxon>
        <taxon>Pseudonocardiales</taxon>
        <taxon>Pseudonocardiaceae</taxon>
        <taxon>Saccharopolyspora</taxon>
    </lineage>
</organism>
<dbReference type="SUPFAM" id="SSF88723">
    <property type="entry name" value="PIN domain-like"/>
    <property type="match status" value="1"/>
</dbReference>
<comment type="similarity">
    <text evidence="6">Belongs to the PINc/VapC protein family.</text>
</comment>
<evidence type="ECO:0000256" key="5">
    <source>
        <dbReference type="ARBA" id="ARBA00022842"/>
    </source>
</evidence>
<dbReference type="Proteomes" id="UP001564626">
    <property type="component" value="Unassembled WGS sequence"/>
</dbReference>
<dbReference type="EMBL" id="JBGEHV010000031">
    <property type="protein sequence ID" value="MEY8041088.1"/>
    <property type="molecule type" value="Genomic_DNA"/>
</dbReference>
<feature type="binding site" evidence="6">
    <location>
        <position position="5"/>
    </location>
    <ligand>
        <name>Mg(2+)</name>
        <dbReference type="ChEBI" id="CHEBI:18420"/>
    </ligand>
</feature>
<dbReference type="Gene3D" id="3.40.50.1010">
    <property type="entry name" value="5'-nuclease"/>
    <property type="match status" value="1"/>
</dbReference>
<evidence type="ECO:0000256" key="2">
    <source>
        <dbReference type="ARBA" id="ARBA00022722"/>
    </source>
</evidence>
<proteinExistence type="inferred from homology"/>
<dbReference type="InterPro" id="IPR029060">
    <property type="entry name" value="PIN-like_dom_sf"/>
</dbReference>
<keyword evidence="1 6" id="KW-1277">Toxin-antitoxin system</keyword>
<evidence type="ECO:0000259" key="7">
    <source>
        <dbReference type="Pfam" id="PF01850"/>
    </source>
</evidence>
<dbReference type="CDD" id="cd09874">
    <property type="entry name" value="PIN_MT3492-like"/>
    <property type="match status" value="1"/>
</dbReference>
<protein>
    <recommendedName>
        <fullName evidence="6">Ribonuclease VapC</fullName>
        <shortName evidence="6">RNase VapC</shortName>
        <ecNumber evidence="6">3.1.-.-</ecNumber>
    </recommendedName>
    <alternativeName>
        <fullName evidence="6">Toxin VapC</fullName>
    </alternativeName>
</protein>
<evidence type="ECO:0000256" key="1">
    <source>
        <dbReference type="ARBA" id="ARBA00022649"/>
    </source>
</evidence>
<evidence type="ECO:0000256" key="6">
    <source>
        <dbReference type="HAMAP-Rule" id="MF_00265"/>
    </source>
</evidence>
<accession>A0ABV4CKT0</accession>
<sequence length="131" mass="13957">MIQLDSCAVLKLVRPEQETAALTGWLGEHRGTPLVASALVRVEVMRALTRVEADRGDRSRAALLLSGLHLHPVADDVLELAAGIGGQHLRSLDALHLATALVQRSSPTLVTYDKRLAAAAEDEGIPVAMPL</sequence>
<comment type="function">
    <text evidence="6">Toxic component of a toxin-antitoxin (TA) system. An RNase.</text>
</comment>
<dbReference type="EC" id="3.1.-.-" evidence="6"/>
<dbReference type="Pfam" id="PF01850">
    <property type="entry name" value="PIN"/>
    <property type="match status" value="1"/>
</dbReference>
<keyword evidence="2 6" id="KW-0540">Nuclease</keyword>
<name>A0ABV4CKT0_9PSEU</name>
<comment type="caution">
    <text evidence="8">The sequence shown here is derived from an EMBL/GenBank/DDBJ whole genome shotgun (WGS) entry which is preliminary data.</text>
</comment>
<gene>
    <name evidence="6" type="primary">vapC</name>
    <name evidence="8" type="ORF">AB8O55_16890</name>
</gene>
<evidence type="ECO:0000313" key="8">
    <source>
        <dbReference type="EMBL" id="MEY8041088.1"/>
    </source>
</evidence>
<keyword evidence="4 6" id="KW-0378">Hydrolase</keyword>
<evidence type="ECO:0000256" key="4">
    <source>
        <dbReference type="ARBA" id="ARBA00022801"/>
    </source>
</evidence>
<reference evidence="8 9" key="1">
    <citation type="submission" date="2024-08" db="EMBL/GenBank/DDBJ databases">
        <title>Genome mining of Saccharopolyspora cebuensis PGLac3 from Nigerian medicinal plant.</title>
        <authorList>
            <person name="Ezeobiora C.E."/>
            <person name="Igbokwe N.H."/>
            <person name="Amin D.H."/>
            <person name="Mendie U.E."/>
        </authorList>
    </citation>
    <scope>NUCLEOTIDE SEQUENCE [LARGE SCALE GENOMIC DNA]</scope>
    <source>
        <strain evidence="8 9">PGLac3</strain>
    </source>
</reference>
<evidence type="ECO:0000256" key="3">
    <source>
        <dbReference type="ARBA" id="ARBA00022723"/>
    </source>
</evidence>
<dbReference type="InterPro" id="IPR022907">
    <property type="entry name" value="VapC_family"/>
</dbReference>
<keyword evidence="6" id="KW-0800">Toxin</keyword>
<dbReference type="HAMAP" id="MF_00265">
    <property type="entry name" value="VapC_Nob1"/>
    <property type="match status" value="1"/>
</dbReference>
<evidence type="ECO:0000313" key="9">
    <source>
        <dbReference type="Proteomes" id="UP001564626"/>
    </source>
</evidence>
<keyword evidence="3 6" id="KW-0479">Metal-binding</keyword>
<dbReference type="InterPro" id="IPR002716">
    <property type="entry name" value="PIN_dom"/>
</dbReference>
<keyword evidence="9" id="KW-1185">Reference proteome</keyword>
<feature type="domain" description="PIN" evidence="7">
    <location>
        <begin position="4"/>
        <end position="120"/>
    </location>
</feature>
<keyword evidence="5 6" id="KW-0460">Magnesium</keyword>